<dbReference type="Proteomes" id="UP000474802">
    <property type="component" value="Unassembled WGS sequence"/>
</dbReference>
<accession>A0A6M1T393</accession>
<dbReference type="EMBL" id="JAALFG010000005">
    <property type="protein sequence ID" value="NGP19281.1"/>
    <property type="molecule type" value="Genomic_DNA"/>
</dbReference>
<comment type="caution">
    <text evidence="2">The sequence shown here is derived from an EMBL/GenBank/DDBJ whole genome shotgun (WGS) entry which is preliminary data.</text>
</comment>
<keyword evidence="1" id="KW-1133">Transmembrane helix</keyword>
<dbReference type="RefSeq" id="WP_164535530.1">
    <property type="nucleotide sequence ID" value="NZ_JAALFG010000005.1"/>
</dbReference>
<sequence>MKAALYRFQTLWLSLLALVLYVATHFAFSQMTAKWLIDSLVLGVAAGMAWTWRAAAFRAISRGGSSGTDKIILTVWLAWATLLVQRCYVLTTGALGRPQWLVDSFVPGLVATLIFLAGMYGLSAPATGAEDLPKREQLHLIIGWFVTGAVGGGAIVYFMLTGGR</sequence>
<gene>
    <name evidence="2" type="ORF">G5575_18030</name>
</gene>
<name>A0A6M1T393_9HYPH</name>
<feature type="transmembrane region" description="Helical" evidence="1">
    <location>
        <begin position="138"/>
        <end position="160"/>
    </location>
</feature>
<keyword evidence="1" id="KW-0472">Membrane</keyword>
<feature type="transmembrane region" description="Helical" evidence="1">
    <location>
        <begin position="71"/>
        <end position="93"/>
    </location>
</feature>
<evidence type="ECO:0000313" key="3">
    <source>
        <dbReference type="Proteomes" id="UP000474802"/>
    </source>
</evidence>
<reference evidence="2 3" key="2">
    <citation type="submission" date="2020-03" db="EMBL/GenBank/DDBJ databases">
        <title>Devosia chinhatensis sp. nov., isolated from a hexachlorocyclohexane (HCH) dump site in India.</title>
        <authorList>
            <person name="Kumar M."/>
            <person name="Lal R."/>
        </authorList>
    </citation>
    <scope>NUCLEOTIDE SEQUENCE [LARGE SCALE GENOMIC DNA]</scope>
    <source>
        <strain evidence="2 3">H239</strain>
    </source>
</reference>
<reference evidence="2 3" key="1">
    <citation type="submission" date="2020-02" db="EMBL/GenBank/DDBJ databases">
        <authorList>
            <person name="Khan S.A."/>
            <person name="Jeon C.O."/>
            <person name="Chun B.H."/>
        </authorList>
    </citation>
    <scope>NUCLEOTIDE SEQUENCE [LARGE SCALE GENOMIC DNA]</scope>
    <source>
        <strain evidence="2 3">H239</strain>
    </source>
</reference>
<organism evidence="2 3">
    <name type="scientific">Devosia aurantiaca</name>
    <dbReference type="NCBI Taxonomy" id="2714858"/>
    <lineage>
        <taxon>Bacteria</taxon>
        <taxon>Pseudomonadati</taxon>
        <taxon>Pseudomonadota</taxon>
        <taxon>Alphaproteobacteria</taxon>
        <taxon>Hyphomicrobiales</taxon>
        <taxon>Devosiaceae</taxon>
        <taxon>Devosia</taxon>
    </lineage>
</organism>
<protein>
    <submittedName>
        <fullName evidence="2">Uncharacterized protein</fullName>
    </submittedName>
</protein>
<keyword evidence="3" id="KW-1185">Reference proteome</keyword>
<keyword evidence="1" id="KW-0812">Transmembrane</keyword>
<dbReference type="AlphaFoldDB" id="A0A6M1T393"/>
<proteinExistence type="predicted"/>
<evidence type="ECO:0000313" key="2">
    <source>
        <dbReference type="EMBL" id="NGP19281.1"/>
    </source>
</evidence>
<feature type="transmembrane region" description="Helical" evidence="1">
    <location>
        <begin position="39"/>
        <end position="59"/>
    </location>
</feature>
<feature type="transmembrane region" description="Helical" evidence="1">
    <location>
        <begin position="105"/>
        <end position="126"/>
    </location>
</feature>
<evidence type="ECO:0000256" key="1">
    <source>
        <dbReference type="SAM" id="Phobius"/>
    </source>
</evidence>